<dbReference type="OrthoDB" id="2924339at2"/>
<organism evidence="1 2">
    <name type="scientific">Virgibacillus pantothenticus</name>
    <dbReference type="NCBI Taxonomy" id="1473"/>
    <lineage>
        <taxon>Bacteria</taxon>
        <taxon>Bacillati</taxon>
        <taxon>Bacillota</taxon>
        <taxon>Bacilli</taxon>
        <taxon>Bacillales</taxon>
        <taxon>Bacillaceae</taxon>
        <taxon>Virgibacillus</taxon>
    </lineage>
</organism>
<dbReference type="PATRIC" id="fig|1473.5.peg.3484"/>
<dbReference type="AlphaFoldDB" id="A0A0L0QU85"/>
<name>A0A0L0QU85_VIRPA</name>
<dbReference type="EMBL" id="LGTO01000004">
    <property type="protein sequence ID" value="KNE21778.1"/>
    <property type="molecule type" value="Genomic_DNA"/>
</dbReference>
<evidence type="ECO:0000313" key="1">
    <source>
        <dbReference type="EMBL" id="KNE21778.1"/>
    </source>
</evidence>
<evidence type="ECO:0000313" key="2">
    <source>
        <dbReference type="Proteomes" id="UP000036780"/>
    </source>
</evidence>
<comment type="caution">
    <text evidence="1">The sequence shown here is derived from an EMBL/GenBank/DDBJ whole genome shotgun (WGS) entry which is preliminary data.</text>
</comment>
<keyword evidence="2" id="KW-1185">Reference proteome</keyword>
<protein>
    <submittedName>
        <fullName evidence="1">Uncharacterized protein</fullName>
    </submittedName>
</protein>
<dbReference type="GeneID" id="66869478"/>
<proteinExistence type="predicted"/>
<dbReference type="RefSeq" id="WP_050350049.1">
    <property type="nucleotide sequence ID" value="NZ_CP073011.1"/>
</dbReference>
<accession>A0A0L0QU85</accession>
<sequence>MIKLSVEELIEINDFYNGATRVTITHATGNTVLLELYDGRDIEEFILSKRNLIMVLRNFYVEDICDIVHSGVYGFIDVKVDKLNEHYPVQISVEDGHKYYCNLEELYYINGIVVYQKEMLSKK</sequence>
<gene>
    <name evidence="1" type="ORF">AFK71_02850</name>
</gene>
<reference evidence="2" key="1">
    <citation type="submission" date="2015-07" db="EMBL/GenBank/DDBJ databases">
        <title>Fjat-10053 dsm26.</title>
        <authorList>
            <person name="Liu B."/>
            <person name="Wang J."/>
            <person name="Zhu Y."/>
            <person name="Liu G."/>
            <person name="Chen Q."/>
            <person name="Chen Z."/>
            <person name="Lan J."/>
            <person name="Che J."/>
            <person name="Ge C."/>
            <person name="Shi H."/>
            <person name="Pan Z."/>
            <person name="Liu X."/>
        </authorList>
    </citation>
    <scope>NUCLEOTIDE SEQUENCE [LARGE SCALE GENOMIC DNA]</scope>
    <source>
        <strain evidence="2">DSM 26</strain>
    </source>
</reference>
<dbReference type="Proteomes" id="UP000036780">
    <property type="component" value="Unassembled WGS sequence"/>
</dbReference>